<feature type="region of interest" description="Disordered" evidence="1">
    <location>
        <begin position="102"/>
        <end position="149"/>
    </location>
</feature>
<accession>A0A8H9LR78</accession>
<evidence type="ECO:0000313" key="2">
    <source>
        <dbReference type="EMBL" id="GGU80922.1"/>
    </source>
</evidence>
<dbReference type="AlphaFoldDB" id="A0A8H9LR78"/>
<organism evidence="2 3">
    <name type="scientific">Kitasatospora aureofaciens</name>
    <name type="common">Streptomyces aureofaciens</name>
    <dbReference type="NCBI Taxonomy" id="1894"/>
    <lineage>
        <taxon>Bacteria</taxon>
        <taxon>Bacillati</taxon>
        <taxon>Actinomycetota</taxon>
        <taxon>Actinomycetes</taxon>
        <taxon>Kitasatosporales</taxon>
        <taxon>Streptomycetaceae</taxon>
        <taxon>Kitasatospora</taxon>
    </lineage>
</organism>
<dbReference type="Proteomes" id="UP000610124">
    <property type="component" value="Unassembled WGS sequence"/>
</dbReference>
<sequence length="149" mass="15815">MSWGALLSDYRVSTNQLVLTSRGYSQLRHRVEEIATGLMGDLSGSAGMAGNDAGGRAFAAAYEAAAAETFDKIAFAAFVMAESATNLMKTAFNYLAAEDQHSPIISPRSRPRSERTPAGPPPVGEGLRAHVPQGRIRPGRPSPGPRSRC</sequence>
<proteinExistence type="predicted"/>
<evidence type="ECO:0000256" key="1">
    <source>
        <dbReference type="SAM" id="MobiDB-lite"/>
    </source>
</evidence>
<protein>
    <submittedName>
        <fullName evidence="2">Uncharacterized protein</fullName>
    </submittedName>
</protein>
<reference evidence="2" key="2">
    <citation type="submission" date="2020-09" db="EMBL/GenBank/DDBJ databases">
        <authorList>
            <person name="Sun Q."/>
            <person name="Ohkuma M."/>
        </authorList>
    </citation>
    <scope>NUCLEOTIDE SEQUENCE</scope>
    <source>
        <strain evidence="2">JCM 4434</strain>
    </source>
</reference>
<feature type="compositionally biased region" description="Pro residues" evidence="1">
    <location>
        <begin position="140"/>
        <end position="149"/>
    </location>
</feature>
<gene>
    <name evidence="2" type="ORF">GCM10010502_36240</name>
</gene>
<reference evidence="2" key="1">
    <citation type="journal article" date="2014" name="Int. J. Syst. Evol. Microbiol.">
        <title>Complete genome sequence of Corynebacterium casei LMG S-19264T (=DSM 44701T), isolated from a smear-ripened cheese.</title>
        <authorList>
            <consortium name="US DOE Joint Genome Institute (JGI-PGF)"/>
            <person name="Walter F."/>
            <person name="Albersmeier A."/>
            <person name="Kalinowski J."/>
            <person name="Ruckert C."/>
        </authorList>
    </citation>
    <scope>NUCLEOTIDE SEQUENCE</scope>
    <source>
        <strain evidence="2">JCM 4434</strain>
    </source>
</reference>
<name>A0A8H9LR78_KITAU</name>
<dbReference type="KEGG" id="kau:B6264_04140"/>
<dbReference type="EMBL" id="BMUB01000007">
    <property type="protein sequence ID" value="GGU80922.1"/>
    <property type="molecule type" value="Genomic_DNA"/>
</dbReference>
<evidence type="ECO:0000313" key="3">
    <source>
        <dbReference type="Proteomes" id="UP000610124"/>
    </source>
</evidence>
<comment type="caution">
    <text evidence="2">The sequence shown here is derived from an EMBL/GenBank/DDBJ whole genome shotgun (WGS) entry which is preliminary data.</text>
</comment>